<accession>D6PKI6</accession>
<organism evidence="1">
    <name type="scientific">uncultured organism MedDCM-OCT-S08-C1350</name>
    <dbReference type="NCBI Taxonomy" id="743627"/>
    <lineage>
        <taxon>unclassified sequences</taxon>
        <taxon>environmental samples</taxon>
    </lineage>
</organism>
<dbReference type="AlphaFoldDB" id="D6PKI6"/>
<sequence>MKFVLAYTICSAITGMCNNTAVSPVEFKAWTDCTKAGAVATIEVTNNHLEKFNKEKLYVTYFCNEVEREDA</sequence>
<evidence type="ECO:0000313" key="1">
    <source>
        <dbReference type="EMBL" id="ADD96237.1"/>
    </source>
</evidence>
<proteinExistence type="predicted"/>
<reference evidence="1" key="1">
    <citation type="journal article" date="2010" name="ISME J.">
        <title>Metagenome of the Mediterranean deep chlorophyll maximum studied by direct and fosmid library 454 pyrosequencing.</title>
        <authorList>
            <person name="Ghai R."/>
            <person name="Martin-Cuadrado A.B."/>
            <person name="Molto A.G."/>
            <person name="Heredia I.G."/>
            <person name="Cabrera R."/>
            <person name="Martin J."/>
            <person name="Verdu M."/>
            <person name="Deschamps P."/>
            <person name="Moreira D."/>
            <person name="Lopez-Garcia P."/>
            <person name="Mira A."/>
            <person name="Rodriguez-Valera F."/>
        </authorList>
    </citation>
    <scope>NUCLEOTIDE SEQUENCE</scope>
</reference>
<name>D6PKI6_9ZZZZ</name>
<dbReference type="EMBL" id="GU943126">
    <property type="protein sequence ID" value="ADD96237.1"/>
    <property type="molecule type" value="Genomic_DNA"/>
</dbReference>
<protein>
    <submittedName>
        <fullName evidence="1">Uncharacterized protein</fullName>
    </submittedName>
</protein>